<dbReference type="EMBL" id="CP029187">
    <property type="protein sequence ID" value="AWI24823.1"/>
    <property type="molecule type" value="Genomic_DNA"/>
</dbReference>
<dbReference type="Proteomes" id="UP000244937">
    <property type="component" value="Chromosome"/>
</dbReference>
<gene>
    <name evidence="4" type="ORF">HYN49_02345</name>
</gene>
<dbReference type="Pfam" id="PF17963">
    <property type="entry name" value="Big_9"/>
    <property type="match status" value="7"/>
</dbReference>
<dbReference type="InterPro" id="IPR055353">
    <property type="entry name" value="DUF7619"/>
</dbReference>
<dbReference type="AlphaFoldDB" id="A0A2S1SEI3"/>
<reference evidence="4 5" key="1">
    <citation type="submission" date="2018-05" db="EMBL/GenBank/DDBJ databases">
        <title>Genome sequencing of Flavobacterium sp. HYN0049.</title>
        <authorList>
            <person name="Yi H."/>
            <person name="Baek C."/>
        </authorList>
    </citation>
    <scope>NUCLEOTIDE SEQUENCE [LARGE SCALE GENOMIC DNA]</scope>
    <source>
        <strain evidence="4 5">HYN0049</strain>
    </source>
</reference>
<evidence type="ECO:0000259" key="2">
    <source>
        <dbReference type="Pfam" id="PF18962"/>
    </source>
</evidence>
<dbReference type="NCBIfam" id="NF012211">
    <property type="entry name" value="tand_rpt_95"/>
    <property type="match status" value="5"/>
</dbReference>
<dbReference type="Pfam" id="PF24595">
    <property type="entry name" value="DUF7619"/>
    <property type="match status" value="1"/>
</dbReference>
<dbReference type="OrthoDB" id="1110367at2"/>
<evidence type="ECO:0000259" key="3">
    <source>
        <dbReference type="Pfam" id="PF24595"/>
    </source>
</evidence>
<dbReference type="Gene3D" id="2.60.40.3440">
    <property type="match status" value="7"/>
</dbReference>
<dbReference type="NCBIfam" id="TIGR04183">
    <property type="entry name" value="Por_Secre_tail"/>
    <property type="match status" value="1"/>
</dbReference>
<dbReference type="InterPro" id="IPR026444">
    <property type="entry name" value="Secre_tail"/>
</dbReference>
<name>A0A2S1SEI3_9FLAO</name>
<dbReference type="NCBIfam" id="TIGR01451">
    <property type="entry name" value="B_ant_repeat"/>
    <property type="match status" value="1"/>
</dbReference>
<feature type="domain" description="DUF7619" evidence="3">
    <location>
        <begin position="1006"/>
        <end position="1139"/>
    </location>
</feature>
<sequence>MLFTCVLIYLMLKIILMKKHYFVTLSVILFTGLSATAAVFPAVNIVNPPAVLANDDNVSTSQDTGIDIYVLFNDDTSSGLALETLLVATQPAHGTVVVHDGGTPNDMTDDYLTYTPNPDYNGTDSFVYQISDTNMETSLATVHITITANGIENNPVAVNDMATTLEDNSITIPVLANDTFGNAGPGSLIIAGQPLNGIAVINQNGTPDDPADDTVTYTPNASYYGTDAFQYTITDFNGTEATGTVMITITEDGVPYDPPLASDDTVTTSNDTAVVIDVLINDTFGTAGPASFSITTLPANGNAIINTNATPNDPTDDTVTYTPNPSFFGADTFVYTITDAEGHSASGTVTIVIVTDGSDEPPFASNDNATLSEDTTVTVNVLANDWFGAAGPSSSAISISSYPQNGIAFVNENGTPDDPTDDLVDYIPNADFNGIDSFTYTISDSIGNTSTTTVTLVISPDDVNNDMPLAMDDTASTSMNTAVILAILANDTFGGDGASTTAIVIGSQPSNGIAVVNDNGTPQNPADDTITYTPNEAFTGTDSFTYTISDADGQSSTATTTLQVIPTADIITAVNDAATTTEDSEVTIPVLANDSFGPFGFGDFPIVTNPAFPDTTAQGGTVSVQDNGTPGDSSDDFITYSPAPNYNGVDIFTYTITSSNGDSSTATVTLLIVPDTTGEPGPIPANDQVTTPVNTLVTIDVLANDQYNVFAELTGMSVGMGQHGTTAINNNNTPEVSDDTITYTPENGFAGTDSFIYTLNDPNGFGTAIVTVLVVPENGILMSAFIDNNGNGVQDGAETTFKSGVFHYEINNDGMVHDIVSSVGQYVIYEANPSNTYDLSYTVNDGFTAYYTVTTPAYENVTISETGVSEFKFAINASVFTDVSVQLIPTSLPRPGFIYHNMISYRNNSAQTVSGTVLFVRDNNLSITSVSQPGIVMATNGFTYNFTDLAPFETRYIYDISMQVPVIPNVALGDLLTNGGSIFVSNDALSNNNDALLTQPVVGSYDPNDITESHGEKVVHADFTADDYLTYTIRFENTGTANAENIRVENELDEQLDETTIEMIDASDDYTLERTGKNLVWNFTDVQLPPSEEDTQIGHGYIVYKIKPKPGYAIGDIIPNGANIYFDFNPAVVTNVFMTEFVSTLHVGDIDTNALSFYPNPVKDSLNVIAVENISEINIINITGQKVLTVKPNAVNSKMDLSGLESGMYIVSVKSAEAVKTIKIIKE</sequence>
<evidence type="ECO:0000313" key="4">
    <source>
        <dbReference type="EMBL" id="AWI24823.1"/>
    </source>
</evidence>
<dbReference type="Pfam" id="PF18962">
    <property type="entry name" value="Por_Secre_tail"/>
    <property type="match status" value="1"/>
</dbReference>
<accession>A0A2S1SEI3</accession>
<proteinExistence type="predicted"/>
<dbReference type="Gene3D" id="2.60.40.740">
    <property type="match status" value="1"/>
</dbReference>
<dbReference type="KEGG" id="fpal:HYN49_02345"/>
<keyword evidence="1" id="KW-0732">Signal</keyword>
<evidence type="ECO:0000256" key="1">
    <source>
        <dbReference type="ARBA" id="ARBA00022729"/>
    </source>
</evidence>
<keyword evidence="5" id="KW-1185">Reference proteome</keyword>
<dbReference type="InterPro" id="IPR047589">
    <property type="entry name" value="DUF11_rpt"/>
</dbReference>
<feature type="domain" description="Secretion system C-terminal sorting" evidence="2">
    <location>
        <begin position="1158"/>
        <end position="1225"/>
    </location>
</feature>
<evidence type="ECO:0000313" key="5">
    <source>
        <dbReference type="Proteomes" id="UP000244937"/>
    </source>
</evidence>
<organism evidence="4 5">
    <name type="scientific">Flavobacterium pallidum</name>
    <dbReference type="NCBI Taxonomy" id="2172098"/>
    <lineage>
        <taxon>Bacteria</taxon>
        <taxon>Pseudomonadati</taxon>
        <taxon>Bacteroidota</taxon>
        <taxon>Flavobacteriia</taxon>
        <taxon>Flavobacteriales</taxon>
        <taxon>Flavobacteriaceae</taxon>
        <taxon>Flavobacterium</taxon>
    </lineage>
</organism>
<protein>
    <submittedName>
        <fullName evidence="4">Uncharacterized protein</fullName>
    </submittedName>
</protein>